<reference evidence="5 6" key="1">
    <citation type="submission" date="2015-08" db="EMBL/GenBank/DDBJ databases">
        <title>The genome of the Asian arowana (Scleropages formosus).</title>
        <authorList>
            <person name="Tan M.H."/>
            <person name="Gan H.M."/>
            <person name="Croft L.J."/>
            <person name="Austin C.M."/>
        </authorList>
    </citation>
    <scope>NUCLEOTIDE SEQUENCE [LARGE SCALE GENOMIC DNA]</scope>
    <source>
        <strain evidence="5">Aro1</strain>
    </source>
</reference>
<evidence type="ECO:0000256" key="3">
    <source>
        <dbReference type="ARBA" id="ARBA00023136"/>
    </source>
</evidence>
<dbReference type="Gene3D" id="2.60.40.10">
    <property type="entry name" value="Immunoglobulins"/>
    <property type="match status" value="2"/>
</dbReference>
<proteinExistence type="predicted"/>
<dbReference type="GO" id="GO:0004888">
    <property type="term" value="F:transmembrane signaling receptor activity"/>
    <property type="evidence" value="ECO:0007669"/>
    <property type="project" value="TreeGrafter"/>
</dbReference>
<dbReference type="GO" id="GO:0005886">
    <property type="term" value="C:plasma membrane"/>
    <property type="evidence" value="ECO:0007669"/>
    <property type="project" value="TreeGrafter"/>
</dbReference>
<evidence type="ECO:0000256" key="1">
    <source>
        <dbReference type="ARBA" id="ARBA00004370"/>
    </source>
</evidence>
<feature type="domain" description="Ig-like" evidence="4">
    <location>
        <begin position="53"/>
        <end position="158"/>
    </location>
</feature>
<dbReference type="Pfam" id="PF07686">
    <property type="entry name" value="V-set"/>
    <property type="match status" value="1"/>
</dbReference>
<dbReference type="InterPro" id="IPR013783">
    <property type="entry name" value="Ig-like_fold"/>
</dbReference>
<evidence type="ECO:0000313" key="6">
    <source>
        <dbReference type="Proteomes" id="UP000034805"/>
    </source>
</evidence>
<evidence type="ECO:0000259" key="4">
    <source>
        <dbReference type="PROSITE" id="PS50835"/>
    </source>
</evidence>
<name>A0A0P7TW31_SCLFO</name>
<dbReference type="SUPFAM" id="SSF48726">
    <property type="entry name" value="Immunoglobulin"/>
    <property type="match status" value="2"/>
</dbReference>
<keyword evidence="2" id="KW-0812">Transmembrane</keyword>
<dbReference type="STRING" id="113540.ENSSFOP00015021495"/>
<dbReference type="SMART" id="SM00409">
    <property type="entry name" value="IG"/>
    <property type="match status" value="1"/>
</dbReference>
<dbReference type="InterPro" id="IPR007110">
    <property type="entry name" value="Ig-like_dom"/>
</dbReference>
<dbReference type="EMBL" id="JARO02015062">
    <property type="protein sequence ID" value="KPP57948.1"/>
    <property type="molecule type" value="Genomic_DNA"/>
</dbReference>
<sequence length="248" mass="28402">NNCVRTFEKITVQRGGSVIIPCLYEQKYKDHVKYWCKGSMYTFCRTMVRSDSPQSKGVQSVWAESSFTAERGGSVTIPCHYDQKYKHHVKYWCKGYHWSTCTIMVRSDSRQSKGDVSINDDPDQLVFTVTMRNLQDKDSGTYWCAVEINGGSDDAVILPLIVRTEERETRKRGIDVSFTATLPTDHEEEVSYSTVVHKKLMEEKKINKSSTHRADELIYSSVIKKKQSSEDPDGGKNEDGNWCSYYIG</sequence>
<feature type="non-terminal residue" evidence="5">
    <location>
        <position position="1"/>
    </location>
</feature>
<dbReference type="InterPro" id="IPR003599">
    <property type="entry name" value="Ig_sub"/>
</dbReference>
<comment type="subcellular location">
    <subcellularLocation>
        <location evidence="1">Membrane</location>
    </subcellularLocation>
</comment>
<accession>A0A0P7TW31</accession>
<evidence type="ECO:0000256" key="2">
    <source>
        <dbReference type="ARBA" id="ARBA00022692"/>
    </source>
</evidence>
<dbReference type="PROSITE" id="PS50835">
    <property type="entry name" value="IG_LIKE"/>
    <property type="match status" value="1"/>
</dbReference>
<dbReference type="CDD" id="cd05716">
    <property type="entry name" value="IgV_pIgR_like"/>
    <property type="match status" value="1"/>
</dbReference>
<organism evidence="5 6">
    <name type="scientific">Scleropages formosus</name>
    <name type="common">Asian bonytongue</name>
    <name type="synonym">Osteoglossum formosum</name>
    <dbReference type="NCBI Taxonomy" id="113540"/>
    <lineage>
        <taxon>Eukaryota</taxon>
        <taxon>Metazoa</taxon>
        <taxon>Chordata</taxon>
        <taxon>Craniata</taxon>
        <taxon>Vertebrata</taxon>
        <taxon>Euteleostomi</taxon>
        <taxon>Actinopterygii</taxon>
        <taxon>Neopterygii</taxon>
        <taxon>Teleostei</taxon>
        <taxon>Osteoglossocephala</taxon>
        <taxon>Osteoglossomorpha</taxon>
        <taxon>Osteoglossiformes</taxon>
        <taxon>Osteoglossidae</taxon>
        <taxon>Scleropages</taxon>
    </lineage>
</organism>
<dbReference type="AlphaFoldDB" id="A0A0P7TW31"/>
<dbReference type="PANTHER" id="PTHR11860:SF87">
    <property type="entry name" value="CMRF35-LIKE MOLECULE 8"/>
    <property type="match status" value="1"/>
</dbReference>
<dbReference type="PANTHER" id="PTHR11860">
    <property type="entry name" value="POLYMERIC-IMMUNOGLOBULIN RECEPTOR"/>
    <property type="match status" value="1"/>
</dbReference>
<dbReference type="InterPro" id="IPR036179">
    <property type="entry name" value="Ig-like_dom_sf"/>
</dbReference>
<comment type="caution">
    <text evidence="5">The sequence shown here is derived from an EMBL/GenBank/DDBJ whole genome shotgun (WGS) entry which is preliminary data.</text>
</comment>
<dbReference type="InterPro" id="IPR050671">
    <property type="entry name" value="CD300_family_receptors"/>
</dbReference>
<dbReference type="InterPro" id="IPR013106">
    <property type="entry name" value="Ig_V-set"/>
</dbReference>
<protein>
    <recommendedName>
        <fullName evidence="4">Ig-like domain-containing protein</fullName>
    </recommendedName>
</protein>
<dbReference type="Proteomes" id="UP000034805">
    <property type="component" value="Unassembled WGS sequence"/>
</dbReference>
<evidence type="ECO:0000313" key="5">
    <source>
        <dbReference type="EMBL" id="KPP57948.1"/>
    </source>
</evidence>
<gene>
    <name evidence="5" type="ORF">Z043_124276</name>
</gene>
<keyword evidence="3" id="KW-0472">Membrane</keyword>